<sequence length="69" mass="8200">MRRYCAAYPRDSFPRTVRRRASIAESVRRSSLPKRASSQFRQMRVACSSEELFIDRAFPLRSLRCFVLR</sequence>
<keyword evidence="1" id="KW-1185">Reference proteome</keyword>
<accession>A0A5S6QKD9</accession>
<evidence type="ECO:0000313" key="1">
    <source>
        <dbReference type="Proteomes" id="UP000046395"/>
    </source>
</evidence>
<proteinExistence type="predicted"/>
<dbReference type="Proteomes" id="UP000046395">
    <property type="component" value="Unassembled WGS sequence"/>
</dbReference>
<organism evidence="1 2">
    <name type="scientific">Trichuris muris</name>
    <name type="common">Mouse whipworm</name>
    <dbReference type="NCBI Taxonomy" id="70415"/>
    <lineage>
        <taxon>Eukaryota</taxon>
        <taxon>Metazoa</taxon>
        <taxon>Ecdysozoa</taxon>
        <taxon>Nematoda</taxon>
        <taxon>Enoplea</taxon>
        <taxon>Dorylaimia</taxon>
        <taxon>Trichinellida</taxon>
        <taxon>Trichuridae</taxon>
        <taxon>Trichuris</taxon>
    </lineage>
</organism>
<dbReference type="WBParaSite" id="TMUE_2000007650.1">
    <property type="protein sequence ID" value="TMUE_2000007650.1"/>
    <property type="gene ID" value="WBGene00286932"/>
</dbReference>
<evidence type="ECO:0000313" key="2">
    <source>
        <dbReference type="WBParaSite" id="TMUE_2000007650.1"/>
    </source>
</evidence>
<protein>
    <submittedName>
        <fullName evidence="2">Uncharacterized protein</fullName>
    </submittedName>
</protein>
<dbReference type="AlphaFoldDB" id="A0A5S6QKD9"/>
<reference evidence="2" key="1">
    <citation type="submission" date="2019-12" db="UniProtKB">
        <authorList>
            <consortium name="WormBaseParasite"/>
        </authorList>
    </citation>
    <scope>IDENTIFICATION</scope>
</reference>
<name>A0A5S6QKD9_TRIMR</name>